<evidence type="ECO:0000313" key="3">
    <source>
        <dbReference type="Proteomes" id="UP000228909"/>
    </source>
</evidence>
<evidence type="ECO:0000256" key="1">
    <source>
        <dbReference type="SAM" id="Coils"/>
    </source>
</evidence>
<protein>
    <submittedName>
        <fullName evidence="2">Uncharacterized protein</fullName>
    </submittedName>
</protein>
<sequence>MAIKKIIVILVMFGVLLPSFSFGQNQLISPSETLEEAKEIGERVIKGAIESLPRILERIWKEKVLPIWQGMYNWAKKNLWDPYIWPFLKNIWQKIQAIFRKKVEKRKEIIEEEFEKEKEKLKKEVKEEIIPKTTQSLWEKFKELIK</sequence>
<proteinExistence type="predicted"/>
<dbReference type="Proteomes" id="UP000228909">
    <property type="component" value="Unassembled WGS sequence"/>
</dbReference>
<reference evidence="3" key="1">
    <citation type="submission" date="2017-09" db="EMBL/GenBank/DDBJ databases">
        <title>Depth-based differentiation of microbial function through sediment-hosted aquifers and enrichment of novel symbionts in the deep terrestrial subsurface.</title>
        <authorList>
            <person name="Probst A.J."/>
            <person name="Ladd B."/>
            <person name="Jarett J.K."/>
            <person name="Geller-Mcgrath D.E."/>
            <person name="Sieber C.M.K."/>
            <person name="Emerson J.B."/>
            <person name="Anantharaman K."/>
            <person name="Thomas B.C."/>
            <person name="Malmstrom R."/>
            <person name="Stieglmeier M."/>
            <person name="Klingl A."/>
            <person name="Woyke T."/>
            <person name="Ryan C.M."/>
            <person name="Banfield J.F."/>
        </authorList>
    </citation>
    <scope>NUCLEOTIDE SEQUENCE [LARGE SCALE GENOMIC DNA]</scope>
</reference>
<comment type="caution">
    <text evidence="2">The sequence shown here is derived from an EMBL/GenBank/DDBJ whole genome shotgun (WGS) entry which is preliminary data.</text>
</comment>
<dbReference type="EMBL" id="PFCK01000049">
    <property type="protein sequence ID" value="PIR71588.1"/>
    <property type="molecule type" value="Genomic_DNA"/>
</dbReference>
<feature type="coiled-coil region" evidence="1">
    <location>
        <begin position="100"/>
        <end position="127"/>
    </location>
</feature>
<evidence type="ECO:0000313" key="2">
    <source>
        <dbReference type="EMBL" id="PIR71588.1"/>
    </source>
</evidence>
<gene>
    <name evidence="2" type="ORF">COU43_01755</name>
</gene>
<keyword evidence="1" id="KW-0175">Coiled coil</keyword>
<organism evidence="2 3">
    <name type="scientific">Candidatus Nealsonbacteria bacterium CG10_big_fil_rev_8_21_14_0_10_37_25</name>
    <dbReference type="NCBI Taxonomy" id="1974711"/>
    <lineage>
        <taxon>Bacteria</taxon>
        <taxon>Candidatus Nealsoniibacteriota</taxon>
    </lineage>
</organism>
<name>A0A2H0TJ54_9BACT</name>
<dbReference type="AlphaFoldDB" id="A0A2H0TJ54"/>
<accession>A0A2H0TJ54</accession>